<proteinExistence type="predicted"/>
<gene>
    <name evidence="2" type="ORF">SNAT2548_LOCUS5569</name>
</gene>
<dbReference type="AlphaFoldDB" id="A0A812JBR9"/>
<feature type="compositionally biased region" description="Basic and acidic residues" evidence="1">
    <location>
        <begin position="73"/>
        <end position="89"/>
    </location>
</feature>
<sequence>MGAIESCCGPRQRCQEAPPNDRLDRARAQPASQEAQGQRSPGGHSLTEQEDALTQGKPLHSADGAASCPAEDSEPRGVEEEQEEVRLVERSTFISYEPVAPRLLALQRSRSEPALLSACENGEDAGQEPQEPQKPQEPEPQPAQPAQPDPGKSFEHIHAYLPCHPTDSPFEPPAYWELPAWAWERRAVRRRTPRFKLLNAIRQPNGETKWVPFP</sequence>
<feature type="compositionally biased region" description="Polar residues" evidence="1">
    <location>
        <begin position="30"/>
        <end position="39"/>
    </location>
</feature>
<keyword evidence="3" id="KW-1185">Reference proteome</keyword>
<feature type="compositionally biased region" description="Pro residues" evidence="1">
    <location>
        <begin position="138"/>
        <end position="148"/>
    </location>
</feature>
<reference evidence="2" key="1">
    <citation type="submission" date="2021-02" db="EMBL/GenBank/DDBJ databases">
        <authorList>
            <person name="Dougan E. K."/>
            <person name="Rhodes N."/>
            <person name="Thang M."/>
            <person name="Chan C."/>
        </authorList>
    </citation>
    <scope>NUCLEOTIDE SEQUENCE</scope>
</reference>
<feature type="region of interest" description="Disordered" evidence="1">
    <location>
        <begin position="114"/>
        <end position="156"/>
    </location>
</feature>
<accession>A0A812JBR9</accession>
<protein>
    <submittedName>
        <fullName evidence="2">Uncharacterized protein</fullName>
    </submittedName>
</protein>
<evidence type="ECO:0000313" key="3">
    <source>
        <dbReference type="Proteomes" id="UP000604046"/>
    </source>
</evidence>
<evidence type="ECO:0000313" key="2">
    <source>
        <dbReference type="EMBL" id="CAE7197213.1"/>
    </source>
</evidence>
<dbReference type="Proteomes" id="UP000604046">
    <property type="component" value="Unassembled WGS sequence"/>
</dbReference>
<evidence type="ECO:0000256" key="1">
    <source>
        <dbReference type="SAM" id="MobiDB-lite"/>
    </source>
</evidence>
<organism evidence="2 3">
    <name type="scientific">Symbiodinium natans</name>
    <dbReference type="NCBI Taxonomy" id="878477"/>
    <lineage>
        <taxon>Eukaryota</taxon>
        <taxon>Sar</taxon>
        <taxon>Alveolata</taxon>
        <taxon>Dinophyceae</taxon>
        <taxon>Suessiales</taxon>
        <taxon>Symbiodiniaceae</taxon>
        <taxon>Symbiodinium</taxon>
    </lineage>
</organism>
<comment type="caution">
    <text evidence="2">The sequence shown here is derived from an EMBL/GenBank/DDBJ whole genome shotgun (WGS) entry which is preliminary data.</text>
</comment>
<name>A0A812JBR9_9DINO</name>
<feature type="region of interest" description="Disordered" evidence="1">
    <location>
        <begin position="1"/>
        <end position="92"/>
    </location>
</feature>
<dbReference type="EMBL" id="CAJNDS010000357">
    <property type="protein sequence ID" value="CAE7197213.1"/>
    <property type="molecule type" value="Genomic_DNA"/>
</dbReference>